<protein>
    <submittedName>
        <fullName evidence="1">Uncharacterized protein</fullName>
    </submittedName>
</protein>
<comment type="caution">
    <text evidence="1">The sequence shown here is derived from an EMBL/GenBank/DDBJ whole genome shotgun (WGS) entry which is preliminary data.</text>
</comment>
<proteinExistence type="predicted"/>
<sequence length="106" mass="11803">MSVSSRHLDSFLDFLPFRGTTIQWITAMAPVYMLKVKIVSPSGWKGQGLATLGLLYLQAHHARYHLDAADRQTISEVLELYPRPIGQAASIYTLPLGFDMYAAHAP</sequence>
<dbReference type="Proteomes" id="UP000011668">
    <property type="component" value="Unassembled WGS sequence"/>
</dbReference>
<evidence type="ECO:0000313" key="1">
    <source>
        <dbReference type="EMBL" id="ELU39371.1"/>
    </source>
</evidence>
<accession>L8WMK5</accession>
<reference evidence="1 2" key="1">
    <citation type="journal article" date="2013" name="Nat. Commun.">
        <title>The evolution and pathogenic mechanisms of the rice sheath blight pathogen.</title>
        <authorList>
            <person name="Zheng A."/>
            <person name="Lin R."/>
            <person name="Xu L."/>
            <person name="Qin P."/>
            <person name="Tang C."/>
            <person name="Ai P."/>
            <person name="Zhang D."/>
            <person name="Liu Y."/>
            <person name="Sun Z."/>
            <person name="Feng H."/>
            <person name="Wang Y."/>
            <person name="Chen Y."/>
            <person name="Liang X."/>
            <person name="Fu R."/>
            <person name="Li Q."/>
            <person name="Zhang J."/>
            <person name="Yu X."/>
            <person name="Xie Z."/>
            <person name="Ding L."/>
            <person name="Guan P."/>
            <person name="Tang J."/>
            <person name="Liang Y."/>
            <person name="Wang S."/>
            <person name="Deng Q."/>
            <person name="Li S."/>
            <person name="Zhu J."/>
            <person name="Wang L."/>
            <person name="Liu H."/>
            <person name="Li P."/>
        </authorList>
    </citation>
    <scope>NUCLEOTIDE SEQUENCE [LARGE SCALE GENOMIC DNA]</scope>
    <source>
        <strain evidence="2">AG-1 IA</strain>
    </source>
</reference>
<dbReference type="EMBL" id="AFRT01001796">
    <property type="protein sequence ID" value="ELU39371.1"/>
    <property type="molecule type" value="Genomic_DNA"/>
</dbReference>
<dbReference type="HOGENOM" id="CLU_2224978_0_0_1"/>
<name>L8WMK5_THACA</name>
<organism evidence="1 2">
    <name type="scientific">Thanatephorus cucumeris (strain AG1-IA)</name>
    <name type="common">Rice sheath blight fungus</name>
    <name type="synonym">Rhizoctonia solani</name>
    <dbReference type="NCBI Taxonomy" id="983506"/>
    <lineage>
        <taxon>Eukaryota</taxon>
        <taxon>Fungi</taxon>
        <taxon>Dikarya</taxon>
        <taxon>Basidiomycota</taxon>
        <taxon>Agaricomycotina</taxon>
        <taxon>Agaricomycetes</taxon>
        <taxon>Cantharellales</taxon>
        <taxon>Ceratobasidiaceae</taxon>
        <taxon>Rhizoctonia</taxon>
        <taxon>Rhizoctonia solani AG-1</taxon>
    </lineage>
</organism>
<evidence type="ECO:0000313" key="2">
    <source>
        <dbReference type="Proteomes" id="UP000011668"/>
    </source>
</evidence>
<keyword evidence="2" id="KW-1185">Reference proteome</keyword>
<gene>
    <name evidence="1" type="ORF">AG1IA_06598</name>
</gene>
<dbReference type="AlphaFoldDB" id="L8WMK5"/>